<evidence type="ECO:0000313" key="2">
    <source>
        <dbReference type="EMBL" id="GFY06817.1"/>
    </source>
</evidence>
<dbReference type="AlphaFoldDB" id="A0A8X6V6M7"/>
<gene>
    <name evidence="2" type="primary">AVEN_221024_1</name>
    <name evidence="2" type="ORF">TNCV_482221</name>
</gene>
<sequence length="143" mass="16267">MAQIVPHNDQSVREGYIRNGGKEVKLFTSAFKAFQCNNRIVMAQRKHLDDFLRGRIIGRLECGCTQLEVSEELGITQSVLSRHWQRFQDDGNVRCCGTGRPRVTTPNGDRYLTVTAKRNRQTCLVSSLQLTVRQFHGRPCTDA</sequence>
<accession>A0A8X6V6M7</accession>
<dbReference type="EMBL" id="BMAU01021264">
    <property type="protein sequence ID" value="GFY06817.1"/>
    <property type="molecule type" value="Genomic_DNA"/>
</dbReference>
<protein>
    <submittedName>
        <fullName evidence="2">Uncharacterized protein</fullName>
    </submittedName>
</protein>
<comment type="subcellular location">
    <subcellularLocation>
        <location evidence="1">Nucleus</location>
    </subcellularLocation>
</comment>
<evidence type="ECO:0000256" key="1">
    <source>
        <dbReference type="ARBA" id="ARBA00004123"/>
    </source>
</evidence>
<reference evidence="2" key="1">
    <citation type="submission" date="2020-08" db="EMBL/GenBank/DDBJ databases">
        <title>Multicomponent nature underlies the extraordinary mechanical properties of spider dragline silk.</title>
        <authorList>
            <person name="Kono N."/>
            <person name="Nakamura H."/>
            <person name="Mori M."/>
            <person name="Yoshida Y."/>
            <person name="Ohtoshi R."/>
            <person name="Malay A.D."/>
            <person name="Moran D.A.P."/>
            <person name="Tomita M."/>
            <person name="Numata K."/>
            <person name="Arakawa K."/>
        </authorList>
    </citation>
    <scope>NUCLEOTIDE SEQUENCE</scope>
</reference>
<proteinExistence type="predicted"/>
<name>A0A8X6V6M7_TRICX</name>
<dbReference type="Proteomes" id="UP000887159">
    <property type="component" value="Unassembled WGS sequence"/>
</dbReference>
<dbReference type="InterPro" id="IPR009057">
    <property type="entry name" value="Homeodomain-like_sf"/>
</dbReference>
<dbReference type="SUPFAM" id="SSF46689">
    <property type="entry name" value="Homeodomain-like"/>
    <property type="match status" value="1"/>
</dbReference>
<dbReference type="GO" id="GO:0005634">
    <property type="term" value="C:nucleus"/>
    <property type="evidence" value="ECO:0007669"/>
    <property type="project" value="UniProtKB-SubCell"/>
</dbReference>
<keyword evidence="3" id="KW-1185">Reference proteome</keyword>
<evidence type="ECO:0000313" key="3">
    <source>
        <dbReference type="Proteomes" id="UP000887159"/>
    </source>
</evidence>
<organism evidence="2 3">
    <name type="scientific">Trichonephila clavipes</name>
    <name type="common">Golden silk orbweaver</name>
    <name type="synonym">Nephila clavipes</name>
    <dbReference type="NCBI Taxonomy" id="2585209"/>
    <lineage>
        <taxon>Eukaryota</taxon>
        <taxon>Metazoa</taxon>
        <taxon>Ecdysozoa</taxon>
        <taxon>Arthropoda</taxon>
        <taxon>Chelicerata</taxon>
        <taxon>Arachnida</taxon>
        <taxon>Araneae</taxon>
        <taxon>Araneomorphae</taxon>
        <taxon>Entelegynae</taxon>
        <taxon>Araneoidea</taxon>
        <taxon>Nephilidae</taxon>
        <taxon>Trichonephila</taxon>
    </lineage>
</organism>
<comment type="caution">
    <text evidence="2">The sequence shown here is derived from an EMBL/GenBank/DDBJ whole genome shotgun (WGS) entry which is preliminary data.</text>
</comment>